<accession>A0ABP9RDE3</accession>
<dbReference type="PRINTS" id="PR00411">
    <property type="entry name" value="PNDRDTASEI"/>
</dbReference>
<evidence type="ECO:0000256" key="1">
    <source>
        <dbReference type="SAM" id="MobiDB-lite"/>
    </source>
</evidence>
<dbReference type="PANTHER" id="PTHR42877:SF4">
    <property type="entry name" value="FAD_NAD(P)-BINDING DOMAIN-CONTAINING PROTEIN-RELATED"/>
    <property type="match status" value="1"/>
</dbReference>
<dbReference type="InterPro" id="IPR051209">
    <property type="entry name" value="FAD-bind_Monooxygenase_sf"/>
</dbReference>
<dbReference type="SUPFAM" id="SSF51905">
    <property type="entry name" value="FAD/NAD(P)-binding domain"/>
    <property type="match status" value="1"/>
</dbReference>
<feature type="region of interest" description="Disordered" evidence="1">
    <location>
        <begin position="648"/>
        <end position="668"/>
    </location>
</feature>
<dbReference type="Pfam" id="PF13738">
    <property type="entry name" value="Pyr_redox_3"/>
    <property type="match status" value="1"/>
</dbReference>
<keyword evidence="3" id="KW-1185">Reference proteome</keyword>
<organism evidence="2 3">
    <name type="scientific">Pseudonocardia eucalypti</name>
    <dbReference type="NCBI Taxonomy" id="648755"/>
    <lineage>
        <taxon>Bacteria</taxon>
        <taxon>Bacillati</taxon>
        <taxon>Actinomycetota</taxon>
        <taxon>Actinomycetes</taxon>
        <taxon>Pseudonocardiales</taxon>
        <taxon>Pseudonocardiaceae</taxon>
        <taxon>Pseudonocardia</taxon>
    </lineage>
</organism>
<dbReference type="Proteomes" id="UP001428817">
    <property type="component" value="Unassembled WGS sequence"/>
</dbReference>
<protein>
    <submittedName>
        <fullName evidence="2">NAD(P)/FAD-dependent oxidoreductase</fullName>
    </submittedName>
</protein>
<dbReference type="Gene3D" id="3.50.50.60">
    <property type="entry name" value="FAD/NAD(P)-binding domain"/>
    <property type="match status" value="2"/>
</dbReference>
<dbReference type="InterPro" id="IPR036188">
    <property type="entry name" value="FAD/NAD-bd_sf"/>
</dbReference>
<gene>
    <name evidence="2" type="ORF">GCM10023321_78820</name>
</gene>
<proteinExistence type="predicted"/>
<dbReference type="RefSeq" id="WP_345703523.1">
    <property type="nucleotide sequence ID" value="NZ_BAABJP010000062.1"/>
</dbReference>
<dbReference type="EMBL" id="BAABJP010000062">
    <property type="protein sequence ID" value="GAA5174613.1"/>
    <property type="molecule type" value="Genomic_DNA"/>
</dbReference>
<sequence length="668" mass="73337">MAQARTTDPRTTDRSPAELRAALAGAHLPTLLMAMATLSGDRAGWLRPEWRPAAPRGAGEDDTGGLPAETQREIRAAAEELVTRRWAGGLPPAPPPTPDQLAEMLEISLGPGNSLPAGIGPLLAEELGVASRDVEFPDVPADLRVLVVGAGFAGLCAGIKLRKAGVAFTIVDKNPDVGGTWLENTYPGCGVDTPSHLYSFSFAQRADWSRYFARRDELHRYLNDLADEYRLRPHIRGGLEVESMAWRAGERRWSVRLRAGDGRRETLTAHIVITATGYLNRPKYPDIAGLDSFAGPCMHTARWDPAVDVRGRRVAVIGTGASAMQLVPAIAGVAERVTVFQRSPQWGLPNPNQPRAVDEATRYLMREVPHYLGWYRLRLVWNFGDRLFPALQVDPEWPHPGRSVNAVNDRHRAFLAKYIARELGDRADELLPVCLPDYPPYGKRPLLDAGWFRTVRRDDVEVVTDPVAKVTPGGVVTEPGREIPADVLVLATGFQNLNLLAPIEVRGRSGRTLRETWGEDDARAYLGMTVPDFPNFFMLLGPNTIAGHGGSAALGIEMELGYVMKLLARMLAEGIDVVECRPEVHDRYTRRLDAALERTIWAHPGMTTYYRNGAGRVVTTMPWTNVEFRELTQEPDLADFHAELGLELPGGRRTGRPPQAGFAGGAAG</sequence>
<reference evidence="3" key="1">
    <citation type="journal article" date="2019" name="Int. J. Syst. Evol. Microbiol.">
        <title>The Global Catalogue of Microorganisms (GCM) 10K type strain sequencing project: providing services to taxonomists for standard genome sequencing and annotation.</title>
        <authorList>
            <consortium name="The Broad Institute Genomics Platform"/>
            <consortium name="The Broad Institute Genome Sequencing Center for Infectious Disease"/>
            <person name="Wu L."/>
            <person name="Ma J."/>
        </authorList>
    </citation>
    <scope>NUCLEOTIDE SEQUENCE [LARGE SCALE GENOMIC DNA]</scope>
    <source>
        <strain evidence="3">JCM 18303</strain>
    </source>
</reference>
<comment type="caution">
    <text evidence="2">The sequence shown here is derived from an EMBL/GenBank/DDBJ whole genome shotgun (WGS) entry which is preliminary data.</text>
</comment>
<evidence type="ECO:0000313" key="3">
    <source>
        <dbReference type="Proteomes" id="UP001428817"/>
    </source>
</evidence>
<dbReference type="PANTHER" id="PTHR42877">
    <property type="entry name" value="L-ORNITHINE N(5)-MONOOXYGENASE-RELATED"/>
    <property type="match status" value="1"/>
</dbReference>
<name>A0ABP9RDE3_9PSEU</name>
<evidence type="ECO:0000313" key="2">
    <source>
        <dbReference type="EMBL" id="GAA5174613.1"/>
    </source>
</evidence>